<dbReference type="OrthoDB" id="9790852at2"/>
<comment type="similarity">
    <text evidence="2">Belongs to the EamA transporter family.</text>
</comment>
<name>A0A0P6XTC0_9CHLR</name>
<organism evidence="8 9">
    <name type="scientific">Ornatilinea apprima</name>
    <dbReference type="NCBI Taxonomy" id="1134406"/>
    <lineage>
        <taxon>Bacteria</taxon>
        <taxon>Bacillati</taxon>
        <taxon>Chloroflexota</taxon>
        <taxon>Anaerolineae</taxon>
        <taxon>Anaerolineales</taxon>
        <taxon>Anaerolineaceae</taxon>
        <taxon>Ornatilinea</taxon>
    </lineage>
</organism>
<keyword evidence="4 6" id="KW-1133">Transmembrane helix</keyword>
<reference evidence="8 9" key="1">
    <citation type="submission" date="2015-07" db="EMBL/GenBank/DDBJ databases">
        <title>Genome sequence of Ornatilinea apprima DSM 23815.</title>
        <authorList>
            <person name="Hemp J."/>
            <person name="Ward L.M."/>
            <person name="Pace L.A."/>
            <person name="Fischer W.W."/>
        </authorList>
    </citation>
    <scope>NUCLEOTIDE SEQUENCE [LARGE SCALE GENOMIC DNA]</scope>
    <source>
        <strain evidence="8 9">P3M-1</strain>
    </source>
</reference>
<dbReference type="InterPro" id="IPR037185">
    <property type="entry name" value="EmrE-like"/>
</dbReference>
<evidence type="ECO:0000256" key="6">
    <source>
        <dbReference type="SAM" id="Phobius"/>
    </source>
</evidence>
<feature type="domain" description="EamA" evidence="7">
    <location>
        <begin position="152"/>
        <end position="285"/>
    </location>
</feature>
<keyword evidence="5 6" id="KW-0472">Membrane</keyword>
<feature type="transmembrane region" description="Helical" evidence="6">
    <location>
        <begin position="267"/>
        <end position="284"/>
    </location>
</feature>
<accession>A0A0P6XTC0</accession>
<protein>
    <recommendedName>
        <fullName evidence="7">EamA domain-containing protein</fullName>
    </recommendedName>
</protein>
<comment type="subcellular location">
    <subcellularLocation>
        <location evidence="1">Membrane</location>
        <topology evidence="1">Multi-pass membrane protein</topology>
    </subcellularLocation>
</comment>
<evidence type="ECO:0000256" key="4">
    <source>
        <dbReference type="ARBA" id="ARBA00022989"/>
    </source>
</evidence>
<comment type="caution">
    <text evidence="8">The sequence shown here is derived from an EMBL/GenBank/DDBJ whole genome shotgun (WGS) entry which is preliminary data.</text>
</comment>
<evidence type="ECO:0000313" key="9">
    <source>
        <dbReference type="Proteomes" id="UP000050417"/>
    </source>
</evidence>
<feature type="transmembrane region" description="Helical" evidence="6">
    <location>
        <begin position="35"/>
        <end position="54"/>
    </location>
</feature>
<dbReference type="RefSeq" id="WP_075062398.1">
    <property type="nucleotide sequence ID" value="NZ_LGCL01000019.1"/>
</dbReference>
<dbReference type="InterPro" id="IPR050638">
    <property type="entry name" value="AA-Vitamin_Transporters"/>
</dbReference>
<feature type="transmembrane region" description="Helical" evidence="6">
    <location>
        <begin position="97"/>
        <end position="116"/>
    </location>
</feature>
<dbReference type="PANTHER" id="PTHR32322">
    <property type="entry name" value="INNER MEMBRANE TRANSPORTER"/>
    <property type="match status" value="1"/>
</dbReference>
<keyword evidence="3 6" id="KW-0812">Transmembrane</keyword>
<evidence type="ECO:0000313" key="8">
    <source>
        <dbReference type="EMBL" id="KPL78327.1"/>
    </source>
</evidence>
<dbReference type="PATRIC" id="fig|1134406.4.peg.3370"/>
<dbReference type="Gene3D" id="1.10.3730.20">
    <property type="match status" value="1"/>
</dbReference>
<dbReference type="PANTHER" id="PTHR32322:SF2">
    <property type="entry name" value="EAMA DOMAIN-CONTAINING PROTEIN"/>
    <property type="match status" value="1"/>
</dbReference>
<evidence type="ECO:0000256" key="2">
    <source>
        <dbReference type="ARBA" id="ARBA00007362"/>
    </source>
</evidence>
<dbReference type="AlphaFoldDB" id="A0A0P6XTC0"/>
<keyword evidence="9" id="KW-1185">Reference proteome</keyword>
<feature type="transmembrane region" description="Helical" evidence="6">
    <location>
        <begin position="181"/>
        <end position="201"/>
    </location>
</feature>
<feature type="transmembrane region" description="Helical" evidence="6">
    <location>
        <begin position="7"/>
        <end position="29"/>
    </location>
</feature>
<dbReference type="SUPFAM" id="SSF103481">
    <property type="entry name" value="Multidrug resistance efflux transporter EmrE"/>
    <property type="match status" value="2"/>
</dbReference>
<feature type="transmembrane region" description="Helical" evidence="6">
    <location>
        <begin position="123"/>
        <end position="145"/>
    </location>
</feature>
<evidence type="ECO:0000256" key="5">
    <source>
        <dbReference type="ARBA" id="ARBA00023136"/>
    </source>
</evidence>
<dbReference type="GO" id="GO:0016020">
    <property type="term" value="C:membrane"/>
    <property type="evidence" value="ECO:0007669"/>
    <property type="project" value="UniProtKB-SubCell"/>
</dbReference>
<gene>
    <name evidence="8" type="ORF">ADN00_07700</name>
</gene>
<dbReference type="InterPro" id="IPR000620">
    <property type="entry name" value="EamA_dom"/>
</dbReference>
<sequence length="310" mass="32694">MRDGKSILPYLALGGGVLALTLSSLFVRWAQAPGVVTSFYRMAIAALLLVPLGLRSWRGLPAFSPGLLVFPLIGGLFTSLDHGFWSTSIQFTRVANATLLNNIAPLWVALLSYLFWRQRLSGRFWVGLACALSGAAVVLASDLILHPHFSGGDALALLSSVFYAAYFLVTQQGRKKLPALAYIWLMTAASAVCLLAASLGMGYSLGGYSRETWLAFVGAAVISQVGGYFMVSYALGHLPAAVVSPTMIAQPVLTALAAIPLVGEHLAIWQLLGGGVVLLGVYLVNTAQPQKETSPAEAGLVEAQNDTAGS</sequence>
<evidence type="ECO:0000256" key="1">
    <source>
        <dbReference type="ARBA" id="ARBA00004141"/>
    </source>
</evidence>
<proteinExistence type="inferred from homology"/>
<feature type="transmembrane region" description="Helical" evidence="6">
    <location>
        <begin position="213"/>
        <end position="231"/>
    </location>
</feature>
<feature type="transmembrane region" description="Helical" evidence="6">
    <location>
        <begin position="238"/>
        <end position="261"/>
    </location>
</feature>
<feature type="transmembrane region" description="Helical" evidence="6">
    <location>
        <begin position="151"/>
        <end position="169"/>
    </location>
</feature>
<dbReference type="Pfam" id="PF00892">
    <property type="entry name" value="EamA"/>
    <property type="match status" value="2"/>
</dbReference>
<evidence type="ECO:0000256" key="3">
    <source>
        <dbReference type="ARBA" id="ARBA00022692"/>
    </source>
</evidence>
<feature type="transmembrane region" description="Helical" evidence="6">
    <location>
        <begin position="66"/>
        <end position="85"/>
    </location>
</feature>
<feature type="domain" description="EamA" evidence="7">
    <location>
        <begin position="16"/>
        <end position="139"/>
    </location>
</feature>
<dbReference type="Proteomes" id="UP000050417">
    <property type="component" value="Unassembled WGS sequence"/>
</dbReference>
<evidence type="ECO:0000259" key="7">
    <source>
        <dbReference type="Pfam" id="PF00892"/>
    </source>
</evidence>
<dbReference type="EMBL" id="LGCL01000019">
    <property type="protein sequence ID" value="KPL78327.1"/>
    <property type="molecule type" value="Genomic_DNA"/>
</dbReference>